<dbReference type="InterPro" id="IPR039426">
    <property type="entry name" value="TonB-dep_rcpt-like"/>
</dbReference>
<name>A0A562KLI8_SPHWJ</name>
<dbReference type="Pfam" id="PF07715">
    <property type="entry name" value="Plug"/>
    <property type="match status" value="1"/>
</dbReference>
<evidence type="ECO:0000256" key="12">
    <source>
        <dbReference type="SAM" id="SignalP"/>
    </source>
</evidence>
<accession>A0A562KLI8</accession>
<evidence type="ECO:0000256" key="1">
    <source>
        <dbReference type="ARBA" id="ARBA00004571"/>
    </source>
</evidence>
<reference evidence="15 16" key="1">
    <citation type="journal article" date="2015" name="Stand. Genomic Sci.">
        <title>Genomic Encyclopedia of Bacterial and Archaeal Type Strains, Phase III: the genomes of soil and plant-associated and newly described type strains.</title>
        <authorList>
            <person name="Whitman W.B."/>
            <person name="Woyke T."/>
            <person name="Klenk H.P."/>
            <person name="Zhou Y."/>
            <person name="Lilburn T.G."/>
            <person name="Beck B.J."/>
            <person name="De Vos P."/>
            <person name="Vandamme P."/>
            <person name="Eisen J.A."/>
            <person name="Garrity G."/>
            <person name="Hugenholtz P."/>
            <person name="Kyrpides N.C."/>
        </authorList>
    </citation>
    <scope>NUCLEOTIDE SEQUENCE [LARGE SCALE GENOMIC DNA]</scope>
    <source>
        <strain evidence="15 16">CGMCC 1.7748</strain>
    </source>
</reference>
<keyword evidence="5" id="KW-0812">Transmembrane</keyword>
<comment type="similarity">
    <text evidence="11">Belongs to the TonB-dependent receptor family.</text>
</comment>
<evidence type="ECO:0000259" key="14">
    <source>
        <dbReference type="Pfam" id="PF07715"/>
    </source>
</evidence>
<feature type="signal peptide" evidence="12">
    <location>
        <begin position="1"/>
        <end position="20"/>
    </location>
</feature>
<keyword evidence="12" id="KW-0732">Signal</keyword>
<evidence type="ECO:0000256" key="7">
    <source>
        <dbReference type="ARBA" id="ARBA00023065"/>
    </source>
</evidence>
<keyword evidence="8 11" id="KW-0798">TonB box</keyword>
<dbReference type="InterPro" id="IPR036942">
    <property type="entry name" value="Beta-barrel_TonB_sf"/>
</dbReference>
<evidence type="ECO:0000256" key="2">
    <source>
        <dbReference type="ARBA" id="ARBA00022448"/>
    </source>
</evidence>
<sequence>MSGHKAIVTALLSASGIALAFPAAAQESQASQPPQADPGSGLGDIVVTARKREESLQNVPVAITAFGGEALREKNIDTFYDVPLHTPGLTVRTASAERSGADFFIRGQGSTYGSGPGVVSYFSDVPAFGSLLGNNIQFYDLASVQVLKGPQGTLFGRSTTGGAVLIEPARPTADFGGFVEVKAGNYDMREVTGALNVPLVGDVLMLRVAGNIVRRDGFTISSTTGQKLDDRRRESYRVGLLFRPSESFENYTLFYGEHINENASGSVLLEFNDTSIAQFAAPSNLVIAGFCANPAVAIAANCAGTAAIRAARLDALHAALNAEEARIKGGGSIRQTPTAYQDFLRGSSQVLQNTTTIRPGEVPVLGDLMIKNIFATGRTIKAASTREIGGSPLPHGQPINGQELIGGVPTITNRSGTTKFFDHFTEEVQLGGGSPTVDWLVGYFVEVDKNPLSFPPIFPAFNNAFSIPLDALAYQGQLVLNQKDIDRGLFGQATVKLDSLIGGLSVTAGYRKSKSTRRSFNAPAVVTPTGVVPGVVVPGVGLKEKVSSYNFSVDYRAASNLLLYAATRKGYKPGGVNPPPAEPIPGALTSFRPEILKDVELGAKYDWESGVVSGRTNIALYKQWYSDIQRNQILINPNPPFGTVTQVANIARASIKGLELENVIQVGRRLTFTLNYSFTDAKYTRYPGTTTDILGNVIPNVEAPYVGTPKHQGTLGIRFLAVESDNVGNVSISGDLYRQSRVWLDDQALQDPEQVGKQKAWSNLNLRLDWNNAGGTGIDAGLFARNVTKNVHLLGVGNLINNLGVITGIYSEPRTWGIELRYKFGS</sequence>
<evidence type="ECO:0000256" key="3">
    <source>
        <dbReference type="ARBA" id="ARBA00022452"/>
    </source>
</evidence>
<gene>
    <name evidence="15" type="ORF">IQ35_01183</name>
</gene>
<feature type="chain" id="PRO_5021959892" evidence="12">
    <location>
        <begin position="21"/>
        <end position="826"/>
    </location>
</feature>
<dbReference type="GO" id="GO:0009279">
    <property type="term" value="C:cell outer membrane"/>
    <property type="evidence" value="ECO:0007669"/>
    <property type="project" value="UniProtKB-SubCell"/>
</dbReference>
<dbReference type="RefSeq" id="WP_021247099.1">
    <property type="nucleotide sequence ID" value="NZ_JACIIY010000005.1"/>
</dbReference>
<keyword evidence="10" id="KW-0998">Cell outer membrane</keyword>
<evidence type="ECO:0000313" key="16">
    <source>
        <dbReference type="Proteomes" id="UP000316624"/>
    </source>
</evidence>
<dbReference type="Proteomes" id="UP000316624">
    <property type="component" value="Unassembled WGS sequence"/>
</dbReference>
<dbReference type="Gene3D" id="2.40.170.20">
    <property type="entry name" value="TonB-dependent receptor, beta-barrel domain"/>
    <property type="match status" value="2"/>
</dbReference>
<keyword evidence="9 11" id="KW-0472">Membrane</keyword>
<evidence type="ECO:0000256" key="5">
    <source>
        <dbReference type="ARBA" id="ARBA00022692"/>
    </source>
</evidence>
<dbReference type="PANTHER" id="PTHR32552:SF81">
    <property type="entry name" value="TONB-DEPENDENT OUTER MEMBRANE RECEPTOR"/>
    <property type="match status" value="1"/>
</dbReference>
<feature type="domain" description="TonB-dependent receptor plug" evidence="14">
    <location>
        <begin position="56"/>
        <end position="163"/>
    </location>
</feature>
<dbReference type="Pfam" id="PF00593">
    <property type="entry name" value="TonB_dep_Rec_b-barrel"/>
    <property type="match status" value="1"/>
</dbReference>
<feature type="domain" description="TonB-dependent receptor-like beta-barrel" evidence="13">
    <location>
        <begin position="467"/>
        <end position="782"/>
    </location>
</feature>
<keyword evidence="16" id="KW-1185">Reference proteome</keyword>
<evidence type="ECO:0000256" key="4">
    <source>
        <dbReference type="ARBA" id="ARBA00022496"/>
    </source>
</evidence>
<keyword evidence="3" id="KW-1134">Transmembrane beta strand</keyword>
<keyword evidence="15" id="KW-0675">Receptor</keyword>
<protein>
    <submittedName>
        <fullName evidence="15">Iron complex outermembrane receptor protein</fullName>
    </submittedName>
</protein>
<keyword evidence="2" id="KW-0813">Transport</keyword>
<dbReference type="GO" id="GO:0006826">
    <property type="term" value="P:iron ion transport"/>
    <property type="evidence" value="ECO:0007669"/>
    <property type="project" value="UniProtKB-KW"/>
</dbReference>
<evidence type="ECO:0000259" key="13">
    <source>
        <dbReference type="Pfam" id="PF00593"/>
    </source>
</evidence>
<keyword evidence="4" id="KW-0410">Iron transport</keyword>
<comment type="caution">
    <text evidence="15">The sequence shown here is derived from an EMBL/GenBank/DDBJ whole genome shotgun (WGS) entry which is preliminary data.</text>
</comment>
<organism evidence="15 16">
    <name type="scientific">Sphingobium wenxiniae (strain DSM 21828 / CGMCC 1.7748 / JZ-1)</name>
    <dbReference type="NCBI Taxonomy" id="595605"/>
    <lineage>
        <taxon>Bacteria</taxon>
        <taxon>Pseudomonadati</taxon>
        <taxon>Pseudomonadota</taxon>
        <taxon>Alphaproteobacteria</taxon>
        <taxon>Sphingomonadales</taxon>
        <taxon>Sphingomonadaceae</taxon>
        <taxon>Sphingobium</taxon>
    </lineage>
</organism>
<proteinExistence type="inferred from homology"/>
<dbReference type="InterPro" id="IPR012910">
    <property type="entry name" value="Plug_dom"/>
</dbReference>
<keyword evidence="6" id="KW-0408">Iron</keyword>
<evidence type="ECO:0000256" key="11">
    <source>
        <dbReference type="RuleBase" id="RU003357"/>
    </source>
</evidence>
<dbReference type="InterPro" id="IPR000531">
    <property type="entry name" value="Beta-barrel_TonB"/>
</dbReference>
<evidence type="ECO:0000313" key="15">
    <source>
        <dbReference type="EMBL" id="TWH96093.1"/>
    </source>
</evidence>
<dbReference type="EMBL" id="VLKK01000003">
    <property type="protein sequence ID" value="TWH96093.1"/>
    <property type="molecule type" value="Genomic_DNA"/>
</dbReference>
<keyword evidence="7" id="KW-0406">Ion transport</keyword>
<evidence type="ECO:0000256" key="8">
    <source>
        <dbReference type="ARBA" id="ARBA00023077"/>
    </source>
</evidence>
<comment type="subcellular location">
    <subcellularLocation>
        <location evidence="1">Cell outer membrane</location>
        <topology evidence="1">Multi-pass membrane protein</topology>
    </subcellularLocation>
</comment>
<evidence type="ECO:0000256" key="6">
    <source>
        <dbReference type="ARBA" id="ARBA00023004"/>
    </source>
</evidence>
<dbReference type="SUPFAM" id="SSF56935">
    <property type="entry name" value="Porins"/>
    <property type="match status" value="1"/>
</dbReference>
<dbReference type="AlphaFoldDB" id="A0A562KLI8"/>
<evidence type="ECO:0000256" key="9">
    <source>
        <dbReference type="ARBA" id="ARBA00023136"/>
    </source>
</evidence>
<dbReference type="PANTHER" id="PTHR32552">
    <property type="entry name" value="FERRICHROME IRON RECEPTOR-RELATED"/>
    <property type="match status" value="1"/>
</dbReference>
<evidence type="ECO:0000256" key="10">
    <source>
        <dbReference type="ARBA" id="ARBA00023237"/>
    </source>
</evidence>